<evidence type="ECO:0008006" key="3">
    <source>
        <dbReference type="Google" id="ProtNLM"/>
    </source>
</evidence>
<gene>
    <name evidence="1" type="ORF">CIK00_18095</name>
</gene>
<dbReference type="SUPFAM" id="SSF52540">
    <property type="entry name" value="P-loop containing nucleoside triphosphate hydrolases"/>
    <property type="match status" value="1"/>
</dbReference>
<dbReference type="AlphaFoldDB" id="A0A2N4UN93"/>
<reference evidence="1 2" key="1">
    <citation type="journal article" date="2018" name="Syst. Appl. Microbiol.">
        <title>Photobacterium carnosum sp. nov., isolated from spoiled modified atmosphere packaged poultry meat.</title>
        <authorList>
            <person name="Hilgarth M."/>
            <person name="Fuertes S."/>
            <person name="Ehrmann M."/>
            <person name="Vogel R.F."/>
        </authorList>
    </citation>
    <scope>NUCLEOTIDE SEQUENCE [LARGE SCALE GENOMIC DNA]</scope>
    <source>
        <strain evidence="1 2">TMW 2.2021</strain>
    </source>
</reference>
<keyword evidence="2" id="KW-1185">Reference proteome</keyword>
<evidence type="ECO:0000313" key="2">
    <source>
        <dbReference type="Proteomes" id="UP000234420"/>
    </source>
</evidence>
<comment type="caution">
    <text evidence="1">The sequence shown here is derived from an EMBL/GenBank/DDBJ whole genome shotgun (WGS) entry which is preliminary data.</text>
</comment>
<dbReference type="EMBL" id="NPIB01000029">
    <property type="protein sequence ID" value="PLC56475.1"/>
    <property type="molecule type" value="Genomic_DNA"/>
</dbReference>
<protein>
    <recommendedName>
        <fullName evidence="3">G domain-containing protein</fullName>
    </recommendedName>
</protein>
<name>A0A2N4UN93_9GAMM</name>
<dbReference type="Proteomes" id="UP000234420">
    <property type="component" value="Unassembled WGS sequence"/>
</dbReference>
<evidence type="ECO:0000313" key="1">
    <source>
        <dbReference type="EMBL" id="PLC56475.1"/>
    </source>
</evidence>
<accession>A0A2N4UN93</accession>
<sequence>MENMSENNLICVLYGSSNTGKTTSLRLLAKKLEQIAIAIASITIPNEDDFAVTFILKNKKIGIITGGDDRGAIESGLTQINNNRRCDIIFCASRTKGQTTDFLNETFKKEELRWITNMYVYGNNDEQAFLCNQSVSDFLYNSLLLELAV</sequence>
<dbReference type="InterPro" id="IPR027417">
    <property type="entry name" value="P-loop_NTPase"/>
</dbReference>
<proteinExistence type="predicted"/>
<organism evidence="1 2">
    <name type="scientific">Photobacterium carnosum</name>
    <dbReference type="NCBI Taxonomy" id="2023717"/>
    <lineage>
        <taxon>Bacteria</taxon>
        <taxon>Pseudomonadati</taxon>
        <taxon>Pseudomonadota</taxon>
        <taxon>Gammaproteobacteria</taxon>
        <taxon>Vibrionales</taxon>
        <taxon>Vibrionaceae</taxon>
        <taxon>Photobacterium</taxon>
    </lineage>
</organism>